<protein>
    <submittedName>
        <fullName evidence="2">6768_t:CDS:1</fullName>
    </submittedName>
</protein>
<feature type="non-terminal residue" evidence="2">
    <location>
        <position position="327"/>
    </location>
</feature>
<dbReference type="Pfam" id="PF01823">
    <property type="entry name" value="MACPF"/>
    <property type="match status" value="1"/>
</dbReference>
<gene>
    <name evidence="2" type="ORF">FWILDA_LOCUS18786</name>
</gene>
<evidence type="ECO:0000313" key="2">
    <source>
        <dbReference type="EMBL" id="CAI2198864.1"/>
    </source>
</evidence>
<keyword evidence="3" id="KW-1185">Reference proteome</keyword>
<dbReference type="OrthoDB" id="2321334at2759"/>
<reference evidence="2" key="1">
    <citation type="submission" date="2022-08" db="EMBL/GenBank/DDBJ databases">
        <authorList>
            <person name="Kallberg Y."/>
            <person name="Tangrot J."/>
            <person name="Rosling A."/>
        </authorList>
    </citation>
    <scope>NUCLEOTIDE SEQUENCE</scope>
    <source>
        <strain evidence="2">Wild A</strain>
    </source>
</reference>
<dbReference type="EMBL" id="CAMKVN010019710">
    <property type="protein sequence ID" value="CAI2198864.1"/>
    <property type="molecule type" value="Genomic_DNA"/>
</dbReference>
<proteinExistence type="predicted"/>
<dbReference type="InterPro" id="IPR020864">
    <property type="entry name" value="MACPF"/>
</dbReference>
<organism evidence="2 3">
    <name type="scientific">Funneliformis geosporum</name>
    <dbReference type="NCBI Taxonomy" id="1117311"/>
    <lineage>
        <taxon>Eukaryota</taxon>
        <taxon>Fungi</taxon>
        <taxon>Fungi incertae sedis</taxon>
        <taxon>Mucoromycota</taxon>
        <taxon>Glomeromycotina</taxon>
        <taxon>Glomeromycetes</taxon>
        <taxon>Glomerales</taxon>
        <taxon>Glomeraceae</taxon>
        <taxon>Funneliformis</taxon>
    </lineage>
</organism>
<comment type="caution">
    <text evidence="2">The sequence shown here is derived from an EMBL/GenBank/DDBJ whole genome shotgun (WGS) entry which is preliminary data.</text>
</comment>
<evidence type="ECO:0000259" key="1">
    <source>
        <dbReference type="Pfam" id="PF01823"/>
    </source>
</evidence>
<sequence length="327" mass="37917">QPALVNLNIKDTLSTVRTILKDNDKIKMNGIVLFSRKTYEGKFAEIARRNENEFELNKIFEKSESQNCSSDYTLHLQLNLCWEYLNHLHELDYGCFITIDGIVRAKKKAYKMKNCELKDIRSEGFEKGKFEIKSETDEIMKKNLFFSASVNVKDFVELAISNEKSKNEQTKFQSNYSYHYTKFGKASLEFNKHLEPTPEFIKAVKEATSSNDSKECFKRIITDYGQFVPSKVILGGRAYFKEISTHLERFKEDANEGVLSANIRYMKGKAGEGSKSSNKISNLHRLECSKLIGGDPPDRFENFEEEAWTKSLKHHSKWRCIEYQDPI</sequence>
<feature type="non-terminal residue" evidence="2">
    <location>
        <position position="1"/>
    </location>
</feature>
<dbReference type="AlphaFoldDB" id="A0A9W4X6P2"/>
<dbReference type="Proteomes" id="UP001153678">
    <property type="component" value="Unassembled WGS sequence"/>
</dbReference>
<feature type="domain" description="MACPF" evidence="1">
    <location>
        <begin position="146"/>
        <end position="314"/>
    </location>
</feature>
<name>A0A9W4X6P2_9GLOM</name>
<accession>A0A9W4X6P2</accession>
<evidence type="ECO:0000313" key="3">
    <source>
        <dbReference type="Proteomes" id="UP001153678"/>
    </source>
</evidence>